<dbReference type="GO" id="GO:0005743">
    <property type="term" value="C:mitochondrial inner membrane"/>
    <property type="evidence" value="ECO:0007669"/>
    <property type="project" value="UniProtKB-SubCell"/>
</dbReference>
<dbReference type="Pfam" id="PF02936">
    <property type="entry name" value="COX4"/>
    <property type="match status" value="1"/>
</dbReference>
<feature type="transmembrane region" description="Helical" evidence="11">
    <location>
        <begin position="127"/>
        <end position="149"/>
    </location>
</feature>
<evidence type="ECO:0000256" key="7">
    <source>
        <dbReference type="ARBA" id="ARBA00023002"/>
    </source>
</evidence>
<evidence type="ECO:0000313" key="13">
    <source>
        <dbReference type="Proteomes" id="UP000242287"/>
    </source>
</evidence>
<keyword evidence="7" id="KW-0560">Oxidoreductase</keyword>
<evidence type="ECO:0000256" key="3">
    <source>
        <dbReference type="ARBA" id="ARBA00022692"/>
    </source>
</evidence>
<feature type="region of interest" description="Disordered" evidence="10">
    <location>
        <begin position="36"/>
        <end position="58"/>
    </location>
</feature>
<dbReference type="GO" id="GO:0006123">
    <property type="term" value="P:mitochondrial electron transport, cytochrome c to oxygen"/>
    <property type="evidence" value="ECO:0007669"/>
    <property type="project" value="InterPro"/>
</dbReference>
<dbReference type="EMBL" id="KZ302173">
    <property type="protein sequence ID" value="PFH46628.1"/>
    <property type="molecule type" value="Genomic_DNA"/>
</dbReference>
<dbReference type="STRING" id="703135.A0A2A9N9F3"/>
<keyword evidence="3 11" id="KW-0812">Transmembrane</keyword>
<evidence type="ECO:0000256" key="6">
    <source>
        <dbReference type="ARBA" id="ARBA00022989"/>
    </source>
</evidence>
<dbReference type="PANTHER" id="PTHR10707">
    <property type="entry name" value="CYTOCHROME C OXIDASE SUBUNIT IV"/>
    <property type="match status" value="1"/>
</dbReference>
<keyword evidence="6 11" id="KW-1133">Transmembrane helix</keyword>
<evidence type="ECO:0000256" key="8">
    <source>
        <dbReference type="ARBA" id="ARBA00023128"/>
    </source>
</evidence>
<feature type="compositionally biased region" description="Low complexity" evidence="10">
    <location>
        <begin position="44"/>
        <end position="58"/>
    </location>
</feature>
<dbReference type="PANTHER" id="PTHR10707:SF10">
    <property type="entry name" value="CYTOCHROME C OXIDASE SUBUNIT 4"/>
    <property type="match status" value="1"/>
</dbReference>
<evidence type="ECO:0000256" key="9">
    <source>
        <dbReference type="ARBA" id="ARBA00023136"/>
    </source>
</evidence>
<keyword evidence="4" id="KW-0999">Mitochondrion inner membrane</keyword>
<keyword evidence="13" id="KW-1185">Reference proteome</keyword>
<dbReference type="Gene3D" id="1.10.442.10">
    <property type="entry name" value="Cytochrome c oxidase subunit IV"/>
    <property type="match status" value="1"/>
</dbReference>
<evidence type="ECO:0000256" key="4">
    <source>
        <dbReference type="ARBA" id="ARBA00022792"/>
    </source>
</evidence>
<dbReference type="InterPro" id="IPR004203">
    <property type="entry name" value="Cyt_c_oxidase_su4_fam"/>
</dbReference>
<keyword evidence="5" id="KW-0809">Transit peptide</keyword>
<dbReference type="InterPro" id="IPR036639">
    <property type="entry name" value="Cyt_c_oxidase_su4_sf"/>
</dbReference>
<evidence type="ECO:0000256" key="10">
    <source>
        <dbReference type="SAM" id="MobiDB-lite"/>
    </source>
</evidence>
<dbReference type="GO" id="GO:0045277">
    <property type="term" value="C:respiratory chain complex IV"/>
    <property type="evidence" value="ECO:0007669"/>
    <property type="project" value="InterPro"/>
</dbReference>
<sequence>MQASLRLARRAVLQQHSTSTVTRVRTLATTTASAAHVGPDATLSSSSSTSTVSSRRAASAIPLSNVEAQWATMTGEEKATVHDQLESLQKRDWKELSLDEKKAAYYVAFGPHGPRAPSSKPGDGLKIFAYTMALVGVAGVMTVALRQFASPPPKTLTKEWKDAENVRAKELGLNPITGVSSEGYKGKGYATH</sequence>
<keyword evidence="9 11" id="KW-0472">Membrane</keyword>
<dbReference type="OrthoDB" id="186013at2759"/>
<evidence type="ECO:0000256" key="2">
    <source>
        <dbReference type="ARBA" id="ARBA00008135"/>
    </source>
</evidence>
<evidence type="ECO:0000256" key="11">
    <source>
        <dbReference type="SAM" id="Phobius"/>
    </source>
</evidence>
<dbReference type="AlphaFoldDB" id="A0A2A9N9F3"/>
<name>A0A2A9N9F3_9AGAR</name>
<keyword evidence="8" id="KW-0496">Mitochondrion</keyword>
<proteinExistence type="inferred from homology"/>
<protein>
    <recommendedName>
        <fullName evidence="14">Cytochrome c oxidase subunit IV</fullName>
    </recommendedName>
</protein>
<dbReference type="Proteomes" id="UP000242287">
    <property type="component" value="Unassembled WGS sequence"/>
</dbReference>
<reference evidence="12 13" key="1">
    <citation type="submission" date="2014-02" db="EMBL/GenBank/DDBJ databases">
        <title>Transposable element dynamics among asymbiotic and ectomycorrhizal Amanita fungi.</title>
        <authorList>
            <consortium name="DOE Joint Genome Institute"/>
            <person name="Hess J."/>
            <person name="Skrede I."/>
            <person name="Wolfe B."/>
            <person name="LaButti K."/>
            <person name="Ohm R.A."/>
            <person name="Grigoriev I.V."/>
            <person name="Pringle A."/>
        </authorList>
    </citation>
    <scope>NUCLEOTIDE SEQUENCE [LARGE SCALE GENOMIC DNA]</scope>
    <source>
        <strain evidence="12 13">SKay4041</strain>
    </source>
</reference>
<evidence type="ECO:0000256" key="1">
    <source>
        <dbReference type="ARBA" id="ARBA00004434"/>
    </source>
</evidence>
<evidence type="ECO:0000256" key="5">
    <source>
        <dbReference type="ARBA" id="ARBA00022946"/>
    </source>
</evidence>
<dbReference type="GO" id="GO:0016491">
    <property type="term" value="F:oxidoreductase activity"/>
    <property type="evidence" value="ECO:0007669"/>
    <property type="project" value="UniProtKB-KW"/>
</dbReference>
<dbReference type="SUPFAM" id="SSF81406">
    <property type="entry name" value="Mitochondrial cytochrome c oxidase subunit IV"/>
    <property type="match status" value="1"/>
</dbReference>
<dbReference type="CDD" id="cd00922">
    <property type="entry name" value="Cyt_c_Oxidase_IV"/>
    <property type="match status" value="1"/>
</dbReference>
<comment type="subcellular location">
    <subcellularLocation>
        <location evidence="1">Mitochondrion inner membrane</location>
        <topology evidence="1">Single-pass membrane protein</topology>
    </subcellularLocation>
</comment>
<gene>
    <name evidence="12" type="ORF">AMATHDRAFT_154305</name>
</gene>
<organism evidence="12 13">
    <name type="scientific">Amanita thiersii Skay4041</name>
    <dbReference type="NCBI Taxonomy" id="703135"/>
    <lineage>
        <taxon>Eukaryota</taxon>
        <taxon>Fungi</taxon>
        <taxon>Dikarya</taxon>
        <taxon>Basidiomycota</taxon>
        <taxon>Agaricomycotina</taxon>
        <taxon>Agaricomycetes</taxon>
        <taxon>Agaricomycetidae</taxon>
        <taxon>Agaricales</taxon>
        <taxon>Pluteineae</taxon>
        <taxon>Amanitaceae</taxon>
        <taxon>Amanita</taxon>
    </lineage>
</organism>
<evidence type="ECO:0000313" key="12">
    <source>
        <dbReference type="EMBL" id="PFH46628.1"/>
    </source>
</evidence>
<evidence type="ECO:0008006" key="14">
    <source>
        <dbReference type="Google" id="ProtNLM"/>
    </source>
</evidence>
<accession>A0A2A9N9F3</accession>
<comment type="similarity">
    <text evidence="2">Belongs to the cytochrome c oxidase IV family.</text>
</comment>